<dbReference type="Proteomes" id="UP000009036">
    <property type="component" value="Chromosome"/>
</dbReference>
<proteinExistence type="predicted"/>
<dbReference type="KEGG" id="sauh:SU9_015680"/>
<keyword evidence="2" id="KW-1185">Reference proteome</keyword>
<dbReference type="OrthoDB" id="7056088at2"/>
<sequence>MSVLGVNRDSAYDQWQSVLEQEFFGPHMSGYAAVFYVDECAKRSLMDANSQLAELAEAVSAELYWDRPTGMFSRLEWRCRLWAAGEQRDAPPVLPMLATSVLAASKMAAEGDISSSNYYKRLAEVFCAGSRERDSLRAYFKPVADMWETLDTWLESRGGERGYSTISRDSHLTRIGYPMSQALLREQDRRILTAFFAATGVKPASPEEFPGQEIIRRLRLWTSSQSHGLSRPLLNVLHGNGSGSDGVEKREVLVRLLERLVEHWDGTLYERGAGARRAAALRLVLAGRGRQLRWAAGAVQGIPAAAVRHESSGVRYSLSEPYGGLYSGLEELAVTNHQVAHGLVLEGDELYLSWVPQPLIFFTEDEYSGDFVSVASFGPGQPHILMVPDSEVSAVRSVLSEIADGRRIAEHTAPLVGWTLIRNVDLDAAVTPATLLRGGVPHAAHFMPSTRHGIRFVGGLRIGRDLGSHHYLQGGVPDWLLPRDISRGEATLQVTLNGGGGSHTHDFPLQKVLRPFPARLIPLADGTYQLSAPESGKATFTVSSALRERQAPDAGSIGHRCDATAETEAEGAGPGVKAIRGANAPEKLSLPKTVMVPRRVKELVLIGAKGELQRLDLPGIPEWMHERLPDEAYGYCAEVTVPDGCVWALQRWQNRTTVRCLKRSGPTLRPEPAGDATEWAEAVLSAASAESGPLWDAYVTAARTVLR</sequence>
<name>A0A8B1P1R5_9ACTN</name>
<gene>
    <name evidence="1" type="ORF">SU9_015680</name>
</gene>
<dbReference type="AlphaFoldDB" id="A0A8B1P1R5"/>
<evidence type="ECO:0000313" key="2">
    <source>
        <dbReference type="Proteomes" id="UP000009036"/>
    </source>
</evidence>
<reference evidence="1" key="1">
    <citation type="journal article" date="2012" name="J. Bacteriol.">
        <title>Genome Sequence of Streptomyces auratus Strain AGR0001, a Phoslactomycin-Producing Actinomycete.</title>
        <authorList>
            <person name="Han X."/>
            <person name="Li M."/>
            <person name="Ding Z."/>
            <person name="Zhao J."/>
            <person name="Ji K."/>
            <person name="Wen M."/>
            <person name="Lu T."/>
        </authorList>
    </citation>
    <scope>NUCLEOTIDE SEQUENCE</scope>
    <source>
        <strain evidence="1">AGR0001</strain>
    </source>
</reference>
<organism evidence="1 2">
    <name type="scientific">Streptomyces auratus AGR0001</name>
    <dbReference type="NCBI Taxonomy" id="1160718"/>
    <lineage>
        <taxon>Bacteria</taxon>
        <taxon>Bacillati</taxon>
        <taxon>Actinomycetota</taxon>
        <taxon>Actinomycetes</taxon>
        <taxon>Kitasatosporales</taxon>
        <taxon>Streptomycetaceae</taxon>
        <taxon>Streptomyces</taxon>
    </lineage>
</organism>
<evidence type="ECO:0000313" key="1">
    <source>
        <dbReference type="EMBL" id="QTZ92741.1"/>
    </source>
</evidence>
<protein>
    <submittedName>
        <fullName evidence="1">Uncharacterized protein</fullName>
    </submittedName>
</protein>
<reference evidence="1" key="2">
    <citation type="submission" date="2021-04" db="EMBL/GenBank/DDBJ databases">
        <authorList>
            <person name="Wen M.-L."/>
            <person name="Han X.-L."/>
            <person name="Xiong J."/>
        </authorList>
    </citation>
    <scope>NUCLEOTIDE SEQUENCE</scope>
    <source>
        <strain evidence="1">AGR0001</strain>
    </source>
</reference>
<dbReference type="RefSeq" id="WP_040898946.1">
    <property type="nucleotide sequence ID" value="NZ_CP072931.1"/>
</dbReference>
<accession>A0A8B1P1R5</accession>
<dbReference type="EMBL" id="CP072931">
    <property type="protein sequence ID" value="QTZ92741.1"/>
    <property type="molecule type" value="Genomic_DNA"/>
</dbReference>